<feature type="coiled-coil region" evidence="2">
    <location>
        <begin position="140"/>
        <end position="171"/>
    </location>
</feature>
<dbReference type="Pfam" id="PF00072">
    <property type="entry name" value="Response_reg"/>
    <property type="match status" value="1"/>
</dbReference>
<proteinExistence type="predicted"/>
<reference evidence="5 7" key="1">
    <citation type="submission" date="2019-11" db="EMBL/GenBank/DDBJ databases">
        <title>Genomes of ocular Pseudomonas aeruginosa isolates.</title>
        <authorList>
            <person name="Khan M."/>
            <person name="Rice S.A."/>
            <person name="Willcox M.D.P."/>
            <person name="Stapleton F."/>
        </authorList>
    </citation>
    <scope>NUCLEOTIDE SEQUENCE [LARGE SCALE GENOMIC DNA]</scope>
    <source>
        <strain evidence="5 7">PA221</strain>
    </source>
</reference>
<dbReference type="CDD" id="cd00077">
    <property type="entry name" value="HDc"/>
    <property type="match status" value="1"/>
</dbReference>
<feature type="domain" description="Response regulatory" evidence="3">
    <location>
        <begin position="16"/>
        <end position="131"/>
    </location>
</feature>
<dbReference type="SUPFAM" id="SSF109604">
    <property type="entry name" value="HD-domain/PDEase-like"/>
    <property type="match status" value="1"/>
</dbReference>
<accession>A0A077JUP3</accession>
<dbReference type="SMART" id="SM00448">
    <property type="entry name" value="REC"/>
    <property type="match status" value="1"/>
</dbReference>
<dbReference type="KEGG" id="paeb:NCGM1900_3946"/>
<gene>
    <name evidence="5" type="ORF">GNQ48_19495</name>
    <name evidence="6" type="ORF">L4V69_17105</name>
</gene>
<dbReference type="Gene3D" id="1.10.3210.10">
    <property type="entry name" value="Hypothetical protein af1432"/>
    <property type="match status" value="1"/>
</dbReference>
<dbReference type="PROSITE" id="PS51832">
    <property type="entry name" value="HD_GYP"/>
    <property type="match status" value="1"/>
</dbReference>
<dbReference type="GO" id="GO:0008081">
    <property type="term" value="F:phosphoric diester hydrolase activity"/>
    <property type="evidence" value="ECO:0007669"/>
    <property type="project" value="UniProtKB-ARBA"/>
</dbReference>
<dbReference type="EMBL" id="CP136986">
    <property type="protein sequence ID" value="WOS80801.1"/>
    <property type="molecule type" value="Genomic_DNA"/>
</dbReference>
<dbReference type="GO" id="GO:0000160">
    <property type="term" value="P:phosphorelay signal transduction system"/>
    <property type="evidence" value="ECO:0007669"/>
    <property type="project" value="InterPro"/>
</dbReference>
<sequence>MNDSAPPSNETEIRFSVLLVDDEPLILSSLRRLLRNQPYDLLLAESGEQALQLLESRPVDLVVSDARMPNMDGAALLAEIHRRFPETIRILLTGHADLPTIAKAINEGRIHHYLSKPWNDDELLLTLRQSLEYLYSERERRRLERLTQEQNDRLQQLNATLEKRVQARTAELQQTADMLDLAYEELKRSYVVGTEVFSLLVNQRLPKDKQTNQQIIELVRACCASGLVDESDGRDLAMAAALYNIGKLSWNDTLLRSPSDLLYHHDRDRFRGYPELSESLLMSLEPMQDAARLIRHHQEHWDGSGYPDHLKGESIPLGSRLLKLAVDFVELQRGLILERRMNRDEALIYIRKYAGRLYDPELIEPFIQVCATTLADVTLADPQVRAHGTRDLVPGMVLARNLTANNGMLLLNAGKVLNLALIEKLIAFEAIEGARYTLFVRLPESTT</sequence>
<dbReference type="Gene3D" id="3.40.50.2300">
    <property type="match status" value="1"/>
</dbReference>
<feature type="modified residue" description="4-aspartylphosphate" evidence="1">
    <location>
        <position position="65"/>
    </location>
</feature>
<dbReference type="InterPro" id="IPR037522">
    <property type="entry name" value="HD_GYP_dom"/>
</dbReference>
<evidence type="ECO:0000313" key="5">
    <source>
        <dbReference type="EMBL" id="MUI37194.1"/>
    </source>
</evidence>
<evidence type="ECO:0000313" key="7">
    <source>
        <dbReference type="Proteomes" id="UP000433532"/>
    </source>
</evidence>
<evidence type="ECO:0000256" key="1">
    <source>
        <dbReference type="PROSITE-ProRule" id="PRU00169"/>
    </source>
</evidence>
<evidence type="ECO:0000256" key="2">
    <source>
        <dbReference type="SAM" id="Coils"/>
    </source>
</evidence>
<dbReference type="CDD" id="cd17569">
    <property type="entry name" value="REC_HupR-like"/>
    <property type="match status" value="1"/>
</dbReference>
<dbReference type="Proteomes" id="UP000433532">
    <property type="component" value="Unassembled WGS sequence"/>
</dbReference>
<dbReference type="PANTHER" id="PTHR45228">
    <property type="entry name" value="CYCLIC DI-GMP PHOSPHODIESTERASE TM_0186-RELATED"/>
    <property type="match status" value="1"/>
</dbReference>
<dbReference type="EMBL" id="WOAD01000017">
    <property type="protein sequence ID" value="MUI37194.1"/>
    <property type="molecule type" value="Genomic_DNA"/>
</dbReference>
<dbReference type="InterPro" id="IPR003607">
    <property type="entry name" value="HD/PDEase_dom"/>
</dbReference>
<dbReference type="InterPro" id="IPR052020">
    <property type="entry name" value="Cyclic_di-GMP/3'3'-cGAMP_PDE"/>
</dbReference>
<feature type="domain" description="HD-GYP" evidence="4">
    <location>
        <begin position="186"/>
        <end position="382"/>
    </location>
</feature>
<keyword evidence="1" id="KW-0597">Phosphoprotein</keyword>
<evidence type="ECO:0000313" key="6">
    <source>
        <dbReference type="EMBL" id="WOS80801.1"/>
    </source>
</evidence>
<dbReference type="RefSeq" id="WP_003090053.1">
    <property type="nucleotide sequence ID" value="NZ_AP014622.1"/>
</dbReference>
<protein>
    <submittedName>
        <fullName evidence="5">Response regulator</fullName>
    </submittedName>
</protein>
<keyword evidence="2" id="KW-0175">Coiled coil</keyword>
<evidence type="ECO:0000259" key="3">
    <source>
        <dbReference type="PROSITE" id="PS50110"/>
    </source>
</evidence>
<dbReference type="Pfam" id="PF13487">
    <property type="entry name" value="HD_5"/>
    <property type="match status" value="1"/>
</dbReference>
<organism evidence="5 7">
    <name type="scientific">Pseudomonas aeruginosa</name>
    <dbReference type="NCBI Taxonomy" id="287"/>
    <lineage>
        <taxon>Bacteria</taxon>
        <taxon>Pseudomonadati</taxon>
        <taxon>Pseudomonadota</taxon>
        <taxon>Gammaproteobacteria</taxon>
        <taxon>Pseudomonadales</taxon>
        <taxon>Pseudomonadaceae</taxon>
        <taxon>Pseudomonas</taxon>
    </lineage>
</organism>
<dbReference type="InterPro" id="IPR011006">
    <property type="entry name" value="CheY-like_superfamily"/>
</dbReference>
<dbReference type="AlphaFoldDB" id="A0A077JUP3"/>
<dbReference type="Proteomes" id="UP001297540">
    <property type="component" value="Chromosome"/>
</dbReference>
<reference evidence="6" key="2">
    <citation type="submission" date="2023-06" db="EMBL/GenBank/DDBJ databases">
        <authorList>
            <consortium name="Clinical and Environmental Microbiology Branch: Whole genome sequencing antimicrobial resistance pathogens in the healthcare setting"/>
        </authorList>
    </citation>
    <scope>NUCLEOTIDE SEQUENCE</scope>
    <source>
        <strain evidence="6">2021CK-01020</strain>
    </source>
</reference>
<dbReference type="InterPro" id="IPR001789">
    <property type="entry name" value="Sig_transdc_resp-reg_receiver"/>
</dbReference>
<name>A0A077JUP3_PSEAI</name>
<dbReference type="PANTHER" id="PTHR45228:SF8">
    <property type="entry name" value="TWO-COMPONENT RESPONSE REGULATOR-RELATED"/>
    <property type="match status" value="1"/>
</dbReference>
<reference evidence="6" key="3">
    <citation type="submission" date="2023-10" db="EMBL/GenBank/DDBJ databases">
        <title>Pathogen: clinical or host-associated sample.</title>
        <authorList>
            <person name="Hergert J."/>
            <person name="Casey R."/>
            <person name="Wagner J."/>
            <person name="Young E.L."/>
            <person name="Oakeson K.F."/>
        </authorList>
    </citation>
    <scope>NUCLEOTIDE SEQUENCE</scope>
    <source>
        <strain evidence="6">2021CK-01020</strain>
    </source>
</reference>
<dbReference type="SUPFAM" id="SSF52172">
    <property type="entry name" value="CheY-like"/>
    <property type="match status" value="1"/>
</dbReference>
<evidence type="ECO:0000259" key="4">
    <source>
        <dbReference type="PROSITE" id="PS51832"/>
    </source>
</evidence>
<dbReference type="PROSITE" id="PS50110">
    <property type="entry name" value="RESPONSE_REGULATORY"/>
    <property type="match status" value="1"/>
</dbReference>